<dbReference type="Gene3D" id="3.40.710.10">
    <property type="entry name" value="DD-peptidase/beta-lactamase superfamily"/>
    <property type="match status" value="1"/>
</dbReference>
<proteinExistence type="predicted"/>
<evidence type="ECO:0000313" key="3">
    <source>
        <dbReference type="EMBL" id="GEN77984.1"/>
    </source>
</evidence>
<dbReference type="OrthoDB" id="9793489at2"/>
<dbReference type="InterPro" id="IPR050491">
    <property type="entry name" value="AmpC-like"/>
</dbReference>
<dbReference type="PANTHER" id="PTHR46825">
    <property type="entry name" value="D-ALANYL-D-ALANINE-CARBOXYPEPTIDASE/ENDOPEPTIDASE AMPH"/>
    <property type="match status" value="1"/>
</dbReference>
<evidence type="ECO:0000256" key="1">
    <source>
        <dbReference type="SAM" id="SignalP"/>
    </source>
</evidence>
<feature type="chain" id="PRO_5021937344" evidence="1">
    <location>
        <begin position="20"/>
        <end position="349"/>
    </location>
</feature>
<sequence>MSKNLLFLLFAYSSIFCSAQSNRKAIDKIVQEELKAFPEVGLVIGISKGSKTEYYTYGTRSKDSKTKMDSLTVFEIGSATKTFTSLLLAQEIAKGNMGAFDFIDTYLPSGITLNCKVRKKVLLTDLATHQSGLPNLSGDQYFSDLIQKDPSNPFRSVDEDYLFQVLKETDSLSGYRQYQYNNYAFSLLGNILERKLKMAYEKLIENQILKPLNMNSTSFNTLKIQNRAGLYNQQGVPQQPMVLNRVNPAGGLTSNAVDLIRYVKAYLKNKNFAGPRKVVEKTYYEDNKRKLGLGWEIGKDFLEKDGDTFGNSSLIRYSVKNQIGMVILSNHQNGRLVRNLMNRIYDAVK</sequence>
<feature type="domain" description="Beta-lactamase-related" evidence="2">
    <location>
        <begin position="34"/>
        <end position="334"/>
    </location>
</feature>
<dbReference type="EMBL" id="BJYJ01000040">
    <property type="protein sequence ID" value="GEN77984.1"/>
    <property type="molecule type" value="Genomic_DNA"/>
</dbReference>
<evidence type="ECO:0000313" key="4">
    <source>
        <dbReference type="Proteomes" id="UP000321863"/>
    </source>
</evidence>
<organism evidence="3 4">
    <name type="scientific">Chryseobacterium hagamense</name>
    <dbReference type="NCBI Taxonomy" id="395935"/>
    <lineage>
        <taxon>Bacteria</taxon>
        <taxon>Pseudomonadati</taxon>
        <taxon>Bacteroidota</taxon>
        <taxon>Flavobacteriia</taxon>
        <taxon>Flavobacteriales</taxon>
        <taxon>Weeksellaceae</taxon>
        <taxon>Chryseobacterium group</taxon>
        <taxon>Chryseobacterium</taxon>
    </lineage>
</organism>
<accession>A0A511YS16</accession>
<dbReference type="InterPro" id="IPR012338">
    <property type="entry name" value="Beta-lactam/transpept-like"/>
</dbReference>
<evidence type="ECO:0000259" key="2">
    <source>
        <dbReference type="Pfam" id="PF00144"/>
    </source>
</evidence>
<dbReference type="Proteomes" id="UP000321863">
    <property type="component" value="Unassembled WGS sequence"/>
</dbReference>
<feature type="signal peptide" evidence="1">
    <location>
        <begin position="1"/>
        <end position="19"/>
    </location>
</feature>
<dbReference type="InterPro" id="IPR001466">
    <property type="entry name" value="Beta-lactam-related"/>
</dbReference>
<comment type="caution">
    <text evidence="3">The sequence shown here is derived from an EMBL/GenBank/DDBJ whole genome shotgun (WGS) entry which is preliminary data.</text>
</comment>
<protein>
    <submittedName>
        <fullName evidence="3">Serine hydrolase</fullName>
    </submittedName>
</protein>
<gene>
    <name evidence="3" type="ORF">CHA01nite_37240</name>
</gene>
<dbReference type="RefSeq" id="WP_146944260.1">
    <property type="nucleotide sequence ID" value="NZ_BJYJ01000040.1"/>
</dbReference>
<keyword evidence="1" id="KW-0732">Signal</keyword>
<dbReference type="PANTHER" id="PTHR46825:SF8">
    <property type="entry name" value="BETA-LACTAMASE-RELATED"/>
    <property type="match status" value="1"/>
</dbReference>
<dbReference type="Pfam" id="PF00144">
    <property type="entry name" value="Beta-lactamase"/>
    <property type="match status" value="1"/>
</dbReference>
<dbReference type="AlphaFoldDB" id="A0A511YS16"/>
<dbReference type="SUPFAM" id="SSF56601">
    <property type="entry name" value="beta-lactamase/transpeptidase-like"/>
    <property type="match status" value="1"/>
</dbReference>
<name>A0A511YS16_9FLAO</name>
<keyword evidence="3" id="KW-0378">Hydrolase</keyword>
<keyword evidence="4" id="KW-1185">Reference proteome</keyword>
<reference evidence="3 4" key="1">
    <citation type="submission" date="2019-07" db="EMBL/GenBank/DDBJ databases">
        <title>Whole genome shotgun sequence of Chryseobacterium hagamense NBRC 105253.</title>
        <authorList>
            <person name="Hosoyama A."/>
            <person name="Uohara A."/>
            <person name="Ohji S."/>
            <person name="Ichikawa N."/>
        </authorList>
    </citation>
    <scope>NUCLEOTIDE SEQUENCE [LARGE SCALE GENOMIC DNA]</scope>
    <source>
        <strain evidence="3 4">NBRC 105253</strain>
    </source>
</reference>
<dbReference type="GO" id="GO:0016787">
    <property type="term" value="F:hydrolase activity"/>
    <property type="evidence" value="ECO:0007669"/>
    <property type="project" value="UniProtKB-KW"/>
</dbReference>